<evidence type="ECO:0000256" key="1">
    <source>
        <dbReference type="SAM" id="SignalP"/>
    </source>
</evidence>
<keyword evidence="1" id="KW-0732">Signal</keyword>
<organism evidence="2 3">
    <name type="scientific">Dokdonella ginsengisoli</name>
    <dbReference type="NCBI Taxonomy" id="363846"/>
    <lineage>
        <taxon>Bacteria</taxon>
        <taxon>Pseudomonadati</taxon>
        <taxon>Pseudomonadota</taxon>
        <taxon>Gammaproteobacteria</taxon>
        <taxon>Lysobacterales</taxon>
        <taxon>Rhodanobacteraceae</taxon>
        <taxon>Dokdonella</taxon>
    </lineage>
</organism>
<dbReference type="SUPFAM" id="SSF50969">
    <property type="entry name" value="YVTN repeat-like/Quinoprotein amine dehydrogenase"/>
    <property type="match status" value="1"/>
</dbReference>
<proteinExistence type="predicted"/>
<dbReference type="NCBIfam" id="TIGR02608">
    <property type="entry name" value="delta_60_rpt"/>
    <property type="match status" value="6"/>
</dbReference>
<dbReference type="InterPro" id="IPR013431">
    <property type="entry name" value="Delta_60_rpt"/>
</dbReference>
<name>A0ABV9QR74_9GAMM</name>
<comment type="caution">
    <text evidence="2">The sequence shown here is derived from an EMBL/GenBank/DDBJ whole genome shotgun (WGS) entry which is preliminary data.</text>
</comment>
<dbReference type="Pfam" id="PF17164">
    <property type="entry name" value="DUF5122"/>
    <property type="match status" value="4"/>
</dbReference>
<evidence type="ECO:0000313" key="2">
    <source>
        <dbReference type="EMBL" id="MFC4819292.1"/>
    </source>
</evidence>
<gene>
    <name evidence="2" type="ORF">ACFO6Q_03090</name>
</gene>
<evidence type="ECO:0000313" key="3">
    <source>
        <dbReference type="Proteomes" id="UP001595886"/>
    </source>
</evidence>
<dbReference type="EMBL" id="JBHSHD010000003">
    <property type="protein sequence ID" value="MFC4819292.1"/>
    <property type="molecule type" value="Genomic_DNA"/>
</dbReference>
<dbReference type="RefSeq" id="WP_380019047.1">
    <property type="nucleotide sequence ID" value="NZ_JBHSHD010000003.1"/>
</dbReference>
<evidence type="ECO:0008006" key="4">
    <source>
        <dbReference type="Google" id="ProtNLM"/>
    </source>
</evidence>
<protein>
    <recommendedName>
        <fullName evidence="4">Delta-60 repeat domain-containing protein</fullName>
    </recommendedName>
</protein>
<feature type="signal peptide" evidence="1">
    <location>
        <begin position="1"/>
        <end position="24"/>
    </location>
</feature>
<dbReference type="Proteomes" id="UP001595886">
    <property type="component" value="Unassembled WGS sequence"/>
</dbReference>
<reference evidence="3" key="1">
    <citation type="journal article" date="2019" name="Int. J. Syst. Evol. Microbiol.">
        <title>The Global Catalogue of Microorganisms (GCM) 10K type strain sequencing project: providing services to taxonomists for standard genome sequencing and annotation.</title>
        <authorList>
            <consortium name="The Broad Institute Genomics Platform"/>
            <consortium name="The Broad Institute Genome Sequencing Center for Infectious Disease"/>
            <person name="Wu L."/>
            <person name="Ma J."/>
        </authorList>
    </citation>
    <scope>NUCLEOTIDE SEQUENCE [LARGE SCALE GENOMIC DNA]</scope>
    <source>
        <strain evidence="3">CCUG 30340</strain>
    </source>
</reference>
<dbReference type="Gene3D" id="2.80.10.50">
    <property type="match status" value="2"/>
</dbReference>
<dbReference type="InterPro" id="IPR011044">
    <property type="entry name" value="Quino_amine_DH_bsu"/>
</dbReference>
<feature type="chain" id="PRO_5046556733" description="Delta-60 repeat domain-containing protein" evidence="1">
    <location>
        <begin position="25"/>
        <end position="472"/>
    </location>
</feature>
<keyword evidence="3" id="KW-1185">Reference proteome</keyword>
<accession>A0ABV9QR74</accession>
<sequence length="472" mass="48376">MSLRNTLLGAAASFGLLASLPGSAADGVIDPGFGADGVAILALDDIEGRELRTRAALVQPDGKLLFGGSRNKFVPTAPFDPHVRATLMRLNADGSPDADFVDAAGIAGLIVLPDLVPGDQMQTIEDIRLLADGSILAAGSAEAFGPLGGFVVKLDANGALDPVFGSDGLVVLPSTYLHALAVDGQGRIVAAGERVTSGQYSSLVVRLNADGSPDSSFGPAADGSAVIEWDGVEGQAGYLTSLALTPDDRVLVAGQYEAYGQGMGGDFAIARLDADGLPDAGFAGTGWRVFHIPDHASTLNGVNKLLLQPEGSAVFAGYYDAGESSLHLVLGRIGADGASDPAFGAATTPGFQTIPLVPDAWNRYATGLVRQGDGKLLVGVSYATPVGRENYLALRVSPTGQLDADFADGGVFEADLAPDGVYSDVGALTLLPDGRPILAGAVMRDTNSPLVDLAVLRLSNDSVDRLFADGFE</sequence>